<feature type="region of interest" description="Disordered" evidence="1">
    <location>
        <begin position="47"/>
        <end position="114"/>
    </location>
</feature>
<evidence type="ECO:0000256" key="1">
    <source>
        <dbReference type="SAM" id="MobiDB-lite"/>
    </source>
</evidence>
<keyword evidence="3" id="KW-1185">Reference proteome</keyword>
<dbReference type="Proteomes" id="UP001295444">
    <property type="component" value="Chromosome 01"/>
</dbReference>
<feature type="compositionally biased region" description="Basic residues" evidence="1">
    <location>
        <begin position="59"/>
        <end position="89"/>
    </location>
</feature>
<evidence type="ECO:0000313" key="3">
    <source>
        <dbReference type="Proteomes" id="UP001295444"/>
    </source>
</evidence>
<proteinExistence type="predicted"/>
<evidence type="ECO:0000313" key="2">
    <source>
        <dbReference type="EMBL" id="CAH2221901.1"/>
    </source>
</evidence>
<reference evidence="2" key="1">
    <citation type="submission" date="2022-03" db="EMBL/GenBank/DDBJ databases">
        <authorList>
            <person name="Alioto T."/>
            <person name="Alioto T."/>
            <person name="Gomez Garrido J."/>
        </authorList>
    </citation>
    <scope>NUCLEOTIDE SEQUENCE</scope>
</reference>
<gene>
    <name evidence="2" type="ORF">PECUL_23A050390</name>
</gene>
<dbReference type="AlphaFoldDB" id="A0AAD1R2Q2"/>
<name>A0AAD1R2Q2_PELCU</name>
<accession>A0AAD1R2Q2</accession>
<organism evidence="2 3">
    <name type="scientific">Pelobates cultripes</name>
    <name type="common">Western spadefoot toad</name>
    <dbReference type="NCBI Taxonomy" id="61616"/>
    <lineage>
        <taxon>Eukaryota</taxon>
        <taxon>Metazoa</taxon>
        <taxon>Chordata</taxon>
        <taxon>Craniata</taxon>
        <taxon>Vertebrata</taxon>
        <taxon>Euteleostomi</taxon>
        <taxon>Amphibia</taxon>
        <taxon>Batrachia</taxon>
        <taxon>Anura</taxon>
        <taxon>Pelobatoidea</taxon>
        <taxon>Pelobatidae</taxon>
        <taxon>Pelobates</taxon>
    </lineage>
</organism>
<dbReference type="EMBL" id="OW240912">
    <property type="protein sequence ID" value="CAH2221901.1"/>
    <property type="molecule type" value="Genomic_DNA"/>
</dbReference>
<protein>
    <submittedName>
        <fullName evidence="2">Uncharacterized protein</fullName>
    </submittedName>
</protein>
<sequence>MAPNNPVTQRGEGVLALDWETWFLKTFDDICQQFWRRVEVRSRQPTIPAPKTQQTGRALARHPTPKRRIKWPRTSACRKRKRRIHRRPRPRDLHPMADPSKNSIGPQHDPGWRGPTGNTHCLTLPHLGADMLHPQQELHRPNALHSGSDSNSYDY</sequence>